<keyword evidence="2" id="KW-1185">Reference proteome</keyword>
<evidence type="ECO:0000313" key="1">
    <source>
        <dbReference type="EMBL" id="KAI6091731.1"/>
    </source>
</evidence>
<name>A0ACC0DH45_9PEZI</name>
<dbReference type="EMBL" id="MU394285">
    <property type="protein sequence ID" value="KAI6091731.1"/>
    <property type="molecule type" value="Genomic_DNA"/>
</dbReference>
<evidence type="ECO:0000313" key="2">
    <source>
        <dbReference type="Proteomes" id="UP001497680"/>
    </source>
</evidence>
<reference evidence="1 2" key="1">
    <citation type="journal article" date="2022" name="New Phytol.">
        <title>Ecological generalism drives hyperdiversity of secondary metabolite gene clusters in xylarialean endophytes.</title>
        <authorList>
            <person name="Franco M.E.E."/>
            <person name="Wisecaver J.H."/>
            <person name="Arnold A.E."/>
            <person name="Ju Y.M."/>
            <person name="Slot J.C."/>
            <person name="Ahrendt S."/>
            <person name="Moore L.P."/>
            <person name="Eastman K.E."/>
            <person name="Scott K."/>
            <person name="Konkel Z."/>
            <person name="Mondo S.J."/>
            <person name="Kuo A."/>
            <person name="Hayes R.D."/>
            <person name="Haridas S."/>
            <person name="Andreopoulos B."/>
            <person name="Riley R."/>
            <person name="LaButti K."/>
            <person name="Pangilinan J."/>
            <person name="Lipzen A."/>
            <person name="Amirebrahimi M."/>
            <person name="Yan J."/>
            <person name="Adam C."/>
            <person name="Keymanesh K."/>
            <person name="Ng V."/>
            <person name="Louie K."/>
            <person name="Northen T."/>
            <person name="Drula E."/>
            <person name="Henrissat B."/>
            <person name="Hsieh H.M."/>
            <person name="Youens-Clark K."/>
            <person name="Lutzoni F."/>
            <person name="Miadlikowska J."/>
            <person name="Eastwood D.C."/>
            <person name="Hamelin R.C."/>
            <person name="Grigoriev I.V."/>
            <person name="U'Ren J.M."/>
        </authorList>
    </citation>
    <scope>NUCLEOTIDE SEQUENCE [LARGE SCALE GENOMIC DNA]</scope>
    <source>
        <strain evidence="1 2">ER1909</strain>
    </source>
</reference>
<dbReference type="Proteomes" id="UP001497680">
    <property type="component" value="Unassembled WGS sequence"/>
</dbReference>
<accession>A0ACC0DH45</accession>
<gene>
    <name evidence="1" type="ORF">F4821DRAFT_225459</name>
</gene>
<protein>
    <submittedName>
        <fullName evidence="1">Phosphoglycerate mutase-like protein</fullName>
    </submittedName>
</protein>
<proteinExistence type="predicted"/>
<comment type="caution">
    <text evidence="1">The sequence shown here is derived from an EMBL/GenBank/DDBJ whole genome shotgun (WGS) entry which is preliminary data.</text>
</comment>
<sequence length="590" mass="63723">MAPTSLRALATALSLASVAVAQSTNETVWSSFSYILYGERTPEYDTKGPSLTPLGAQQLYFQGSLFRARYLSNSSLSDEDNAITTNSPIANIEQHALDNSQISIMSTTDGYVVSGSLAFLQGLYPPVLNVFAYNNGGVNASTLANGSSIDYPLNGYQYPNIQTISSSDSDSVWLEGHALCWEYGSSGIAFRNSELAQDLYNSTLDFYEKTWQEIFPNTLPNMMLNFDYAYELYDYAQYAYDHDESVRDALGAVNLTILRTYADIQQFGLNGDLSASGLQEGDMIRAISGRMLAAKVVAQLSEHINSAGTENKMTLMFGSFEPFLAFFALSDLANTGSSGAFRTIPLPGAAMVFELFSTNGDDSSFPQQSELWVRFLFRNGTDADAPMTEYPLFGRGNSETRMRWSDFVNEMDKFSIREVAEWCEMCNSVALFCSALTHEPGDGLSSSGGTIGSNNDVSLSPPVAGVIGAIITLGVIGLAAMTAFVFGGIRIRRKDPAAAKHRSSLGGFRGAEKMEPDRDVSVAKNGIRHERVGSWELGGPTGATGVTVPPPAATDGNTGVTFGASVRRHEDDDDKDSFAGLVPVRPAEQV</sequence>
<organism evidence="1 2">
    <name type="scientific">Hypoxylon rubiginosum</name>
    <dbReference type="NCBI Taxonomy" id="110542"/>
    <lineage>
        <taxon>Eukaryota</taxon>
        <taxon>Fungi</taxon>
        <taxon>Dikarya</taxon>
        <taxon>Ascomycota</taxon>
        <taxon>Pezizomycotina</taxon>
        <taxon>Sordariomycetes</taxon>
        <taxon>Xylariomycetidae</taxon>
        <taxon>Xylariales</taxon>
        <taxon>Hypoxylaceae</taxon>
        <taxon>Hypoxylon</taxon>
    </lineage>
</organism>